<name>A0A645JAY3_9ZZZZ</name>
<keyword evidence="1" id="KW-0812">Transmembrane</keyword>
<reference evidence="2" key="1">
    <citation type="submission" date="2019-08" db="EMBL/GenBank/DDBJ databases">
        <authorList>
            <person name="Kucharzyk K."/>
            <person name="Murdoch R.W."/>
            <person name="Higgins S."/>
            <person name="Loffler F."/>
        </authorList>
    </citation>
    <scope>NUCLEOTIDE SEQUENCE</scope>
</reference>
<accession>A0A645JAY3</accession>
<evidence type="ECO:0000313" key="2">
    <source>
        <dbReference type="EMBL" id="MPN60282.1"/>
    </source>
</evidence>
<protein>
    <recommendedName>
        <fullName evidence="3">Oligoendopeptidase F, plasmid</fullName>
    </recommendedName>
</protein>
<dbReference type="EMBL" id="VSSQ01135339">
    <property type="protein sequence ID" value="MPN60282.1"/>
    <property type="molecule type" value="Genomic_DNA"/>
</dbReference>
<organism evidence="2">
    <name type="scientific">bioreactor metagenome</name>
    <dbReference type="NCBI Taxonomy" id="1076179"/>
    <lineage>
        <taxon>unclassified sequences</taxon>
        <taxon>metagenomes</taxon>
        <taxon>ecological metagenomes</taxon>
    </lineage>
</organism>
<sequence>MWVNKPHYYRAGLSFYNFPYAFGLLFAKGLYAMYLEKGEDFLPLYDKLLNETGRNDLKDLTASVGIDLENPAFFRSSMELIRQDIEEFLKLTGKE</sequence>
<keyword evidence="1" id="KW-1133">Transmembrane helix</keyword>
<comment type="caution">
    <text evidence="2">The sequence shown here is derived from an EMBL/GenBank/DDBJ whole genome shotgun (WGS) entry which is preliminary data.</text>
</comment>
<proteinExistence type="predicted"/>
<dbReference type="Gene3D" id="1.10.1370.20">
    <property type="entry name" value="Oligoendopeptidase f, C-terminal domain"/>
    <property type="match status" value="1"/>
</dbReference>
<evidence type="ECO:0000256" key="1">
    <source>
        <dbReference type="SAM" id="Phobius"/>
    </source>
</evidence>
<keyword evidence="1" id="KW-0472">Membrane</keyword>
<gene>
    <name evidence="2" type="ORF">SDC9_208008</name>
</gene>
<evidence type="ECO:0008006" key="3">
    <source>
        <dbReference type="Google" id="ProtNLM"/>
    </source>
</evidence>
<feature type="transmembrane region" description="Helical" evidence="1">
    <location>
        <begin position="15"/>
        <end position="35"/>
    </location>
</feature>
<dbReference type="SUPFAM" id="SSF55486">
    <property type="entry name" value="Metalloproteases ('zincins'), catalytic domain"/>
    <property type="match status" value="1"/>
</dbReference>
<dbReference type="AlphaFoldDB" id="A0A645JAY3"/>
<dbReference type="InterPro" id="IPR042088">
    <property type="entry name" value="OligoPept_F_C"/>
</dbReference>